<dbReference type="Pfam" id="PF00534">
    <property type="entry name" value="Glycos_transf_1"/>
    <property type="match status" value="1"/>
</dbReference>
<dbReference type="RefSeq" id="WP_146502408.1">
    <property type="nucleotide sequence ID" value="NZ_SJPG01000001.1"/>
</dbReference>
<feature type="domain" description="Glycosyltransferase subfamily 4-like N-terminal" evidence="2">
    <location>
        <begin position="18"/>
        <end position="172"/>
    </location>
</feature>
<dbReference type="InterPro" id="IPR001296">
    <property type="entry name" value="Glyco_trans_1"/>
</dbReference>
<keyword evidence="4" id="KW-1185">Reference proteome</keyword>
<dbReference type="Pfam" id="PF13439">
    <property type="entry name" value="Glyco_transf_4"/>
    <property type="match status" value="1"/>
</dbReference>
<dbReference type="CDD" id="cd03801">
    <property type="entry name" value="GT4_PimA-like"/>
    <property type="match status" value="1"/>
</dbReference>
<dbReference type="AlphaFoldDB" id="A0A5C5XCD1"/>
<gene>
    <name evidence="3" type="primary">tuaC_2</name>
    <name evidence="3" type="ORF">Pan54_09730</name>
</gene>
<proteinExistence type="predicted"/>
<evidence type="ECO:0000259" key="2">
    <source>
        <dbReference type="Pfam" id="PF13439"/>
    </source>
</evidence>
<dbReference type="Proteomes" id="UP000316095">
    <property type="component" value="Unassembled WGS sequence"/>
</dbReference>
<evidence type="ECO:0000259" key="1">
    <source>
        <dbReference type="Pfam" id="PF00534"/>
    </source>
</evidence>
<dbReference type="InterPro" id="IPR028098">
    <property type="entry name" value="Glyco_trans_4-like_N"/>
</dbReference>
<keyword evidence="3" id="KW-0808">Transferase</keyword>
<feature type="domain" description="Glycosyl transferase family 1" evidence="1">
    <location>
        <begin position="179"/>
        <end position="345"/>
    </location>
</feature>
<dbReference type="EMBL" id="SJPG01000001">
    <property type="protein sequence ID" value="TWT60259.1"/>
    <property type="molecule type" value="Genomic_DNA"/>
</dbReference>
<dbReference type="OrthoDB" id="258796at2"/>
<comment type="caution">
    <text evidence="3">The sequence shown here is derived from an EMBL/GenBank/DDBJ whole genome shotgun (WGS) entry which is preliminary data.</text>
</comment>
<reference evidence="3 4" key="1">
    <citation type="submission" date="2019-02" db="EMBL/GenBank/DDBJ databases">
        <title>Deep-cultivation of Planctomycetes and their phenomic and genomic characterization uncovers novel biology.</title>
        <authorList>
            <person name="Wiegand S."/>
            <person name="Jogler M."/>
            <person name="Boedeker C."/>
            <person name="Pinto D."/>
            <person name="Vollmers J."/>
            <person name="Rivas-Marin E."/>
            <person name="Kohn T."/>
            <person name="Peeters S.H."/>
            <person name="Heuer A."/>
            <person name="Rast P."/>
            <person name="Oberbeckmann S."/>
            <person name="Bunk B."/>
            <person name="Jeske O."/>
            <person name="Meyerdierks A."/>
            <person name="Storesund J.E."/>
            <person name="Kallscheuer N."/>
            <person name="Luecker S."/>
            <person name="Lage O.M."/>
            <person name="Pohl T."/>
            <person name="Merkel B.J."/>
            <person name="Hornburger P."/>
            <person name="Mueller R.-W."/>
            <person name="Bruemmer F."/>
            <person name="Labrenz M."/>
            <person name="Spormann A.M."/>
            <person name="Op Den Camp H."/>
            <person name="Overmann J."/>
            <person name="Amann R."/>
            <person name="Jetten M.S.M."/>
            <person name="Mascher T."/>
            <person name="Medema M.H."/>
            <person name="Devos D.P."/>
            <person name="Kaster A.-K."/>
            <person name="Ovreas L."/>
            <person name="Rohde M."/>
            <person name="Galperin M.Y."/>
            <person name="Jogler C."/>
        </authorList>
    </citation>
    <scope>NUCLEOTIDE SEQUENCE [LARGE SCALE GENOMIC DNA]</scope>
    <source>
        <strain evidence="3 4">Pan54</strain>
    </source>
</reference>
<keyword evidence="3" id="KW-0328">Glycosyltransferase</keyword>
<dbReference type="PANTHER" id="PTHR12526">
    <property type="entry name" value="GLYCOSYLTRANSFERASE"/>
    <property type="match status" value="1"/>
</dbReference>
<accession>A0A5C5XCD1</accession>
<organism evidence="3 4">
    <name type="scientific">Rubinisphaera italica</name>
    <dbReference type="NCBI Taxonomy" id="2527969"/>
    <lineage>
        <taxon>Bacteria</taxon>
        <taxon>Pseudomonadati</taxon>
        <taxon>Planctomycetota</taxon>
        <taxon>Planctomycetia</taxon>
        <taxon>Planctomycetales</taxon>
        <taxon>Planctomycetaceae</taxon>
        <taxon>Rubinisphaera</taxon>
    </lineage>
</organism>
<dbReference type="SUPFAM" id="SSF53756">
    <property type="entry name" value="UDP-Glycosyltransferase/glycogen phosphorylase"/>
    <property type="match status" value="1"/>
</dbReference>
<sequence length="376" mass="42045">MARNQPLNIVHSESSWGWGGQEVRILTESRGMLERGHQVRVLCTPESTIFQRACEFGVPVEPVSLQKKNFSCLNAVRKWLNDNRDVNVVNTHSSIDSWLFGVASRTIANRPRLVRTRHVGIPVPKNMASNWLYRSGSDFVVTCGVEIVKSLSERNGVSLNRLRSIPTGVDTQKFVPGDRLKARQELGLPTDRKLVGIVAALRREKGHAVACEALAQMPRDDFDFVFVGDGLSKENIENKIKELNISDRIHRVGHQQNVVPWLQALDLFVLPSYGSVEGVPQSIMQAMSCRLPVISTTAGSICEAVDHEETGLIVAPEDSRALADAINLLLDRDELREQYAEAGYQKAIQKFPIDFMLDRMEDVFYSVQDSQLVRAA</sequence>
<protein>
    <submittedName>
        <fullName evidence="3">Putative teichuronic acid biosynthesis glycosyltransferase TuaC</fullName>
        <ecNumber evidence="3">2.4.-.-</ecNumber>
    </submittedName>
</protein>
<evidence type="ECO:0000313" key="3">
    <source>
        <dbReference type="EMBL" id="TWT60259.1"/>
    </source>
</evidence>
<dbReference type="GO" id="GO:0016757">
    <property type="term" value="F:glycosyltransferase activity"/>
    <property type="evidence" value="ECO:0007669"/>
    <property type="project" value="UniProtKB-KW"/>
</dbReference>
<dbReference type="Gene3D" id="3.40.50.2000">
    <property type="entry name" value="Glycogen Phosphorylase B"/>
    <property type="match status" value="2"/>
</dbReference>
<dbReference type="EC" id="2.4.-.-" evidence="3"/>
<name>A0A5C5XCD1_9PLAN</name>
<evidence type="ECO:0000313" key="4">
    <source>
        <dbReference type="Proteomes" id="UP000316095"/>
    </source>
</evidence>
<dbReference type="PANTHER" id="PTHR12526:SF638">
    <property type="entry name" value="SPORE COAT PROTEIN SA"/>
    <property type="match status" value="1"/>
</dbReference>